<feature type="transmembrane region" description="Helical" evidence="1">
    <location>
        <begin position="57"/>
        <end position="75"/>
    </location>
</feature>
<dbReference type="EMBL" id="CP104003">
    <property type="protein sequence ID" value="UWM55344.1"/>
    <property type="molecule type" value="Genomic_DNA"/>
</dbReference>
<evidence type="ECO:0000313" key="3">
    <source>
        <dbReference type="Proteomes" id="UP001057580"/>
    </source>
</evidence>
<dbReference type="Pfam" id="PF11255">
    <property type="entry name" value="DUF3054"/>
    <property type="match status" value="1"/>
</dbReference>
<dbReference type="PANTHER" id="PTHR35283">
    <property type="entry name" value="T12C22.21 PROTEIN"/>
    <property type="match status" value="1"/>
</dbReference>
<dbReference type="PANTHER" id="PTHR35283:SF3">
    <property type="entry name" value="T12C22.21 PROTEIN"/>
    <property type="match status" value="1"/>
</dbReference>
<keyword evidence="1" id="KW-1133">Transmembrane helix</keyword>
<feature type="transmembrane region" description="Helical" evidence="1">
    <location>
        <begin position="111"/>
        <end position="132"/>
    </location>
</feature>
<dbReference type="GeneID" id="74941444"/>
<evidence type="ECO:0000256" key="1">
    <source>
        <dbReference type="SAM" id="Phobius"/>
    </source>
</evidence>
<protein>
    <submittedName>
        <fullName evidence="2">DUF3054 domain-containing protein</fullName>
    </submittedName>
</protein>
<organism evidence="2 3">
    <name type="scientific">Salinirubellus salinus</name>
    <dbReference type="NCBI Taxonomy" id="1364945"/>
    <lineage>
        <taxon>Archaea</taxon>
        <taxon>Methanobacteriati</taxon>
        <taxon>Methanobacteriota</taxon>
        <taxon>Stenosarchaea group</taxon>
        <taxon>Halobacteria</taxon>
        <taxon>Halobacteriales</taxon>
        <taxon>Natronomonadaceae</taxon>
        <taxon>Salinirubellus</taxon>
    </lineage>
</organism>
<dbReference type="Proteomes" id="UP001057580">
    <property type="component" value="Chromosome"/>
</dbReference>
<feature type="transmembrane region" description="Helical" evidence="1">
    <location>
        <begin position="18"/>
        <end position="37"/>
    </location>
</feature>
<reference evidence="2" key="1">
    <citation type="submission" date="2022-09" db="EMBL/GenBank/DDBJ databases">
        <title>Diverse halophilic archaea isolated from saline environments.</title>
        <authorList>
            <person name="Cui H.-L."/>
        </authorList>
    </citation>
    <scope>NUCLEOTIDE SEQUENCE</scope>
    <source>
        <strain evidence="2">ZS-35-S2</strain>
    </source>
</reference>
<sequence>MSEPIVVGNRLELSQTTAILAVGDVVAILAFVVAGMLQHGGDPANLVELLDTALPFLIGWLPAAFFMGLYAPAVLRNTRETALRTVVAWIVADLIGQGLRATPIFGGGFDVAFLVVSLVVGGLLLVIWRAGIAQRTIL</sequence>
<dbReference type="InterPro" id="IPR021414">
    <property type="entry name" value="DUF3054"/>
</dbReference>
<dbReference type="KEGG" id="ssai:N0B31_03440"/>
<name>A0A9E7R520_9EURY</name>
<gene>
    <name evidence="2" type="ORF">N0B31_03440</name>
</gene>
<evidence type="ECO:0000313" key="2">
    <source>
        <dbReference type="EMBL" id="UWM55344.1"/>
    </source>
</evidence>
<proteinExistence type="predicted"/>
<keyword evidence="3" id="KW-1185">Reference proteome</keyword>
<keyword evidence="1" id="KW-0812">Transmembrane</keyword>
<keyword evidence="1" id="KW-0472">Membrane</keyword>
<feature type="transmembrane region" description="Helical" evidence="1">
    <location>
        <begin position="82"/>
        <end position="99"/>
    </location>
</feature>
<accession>A0A9E7R520</accession>
<dbReference type="RefSeq" id="WP_260594443.1">
    <property type="nucleotide sequence ID" value="NZ_CP104003.1"/>
</dbReference>
<dbReference type="AlphaFoldDB" id="A0A9E7R520"/>